<name>A0AAN5LB90_KLEOX</name>
<reference evidence="1" key="1">
    <citation type="journal article" date="2018" name="Genome Biol.">
        <title>SKESA: strategic k-mer extension for scrupulous assemblies.</title>
        <authorList>
            <person name="Souvorov A."/>
            <person name="Agarwala R."/>
            <person name="Lipman D.J."/>
        </authorList>
    </citation>
    <scope>NUCLEOTIDE SEQUENCE</scope>
    <source>
        <strain evidence="1">R404</strain>
    </source>
</reference>
<dbReference type="AlphaFoldDB" id="A0AAN5LB90"/>
<comment type="caution">
    <text evidence="1">The sequence shown here is derived from an EMBL/GenBank/DDBJ whole genome shotgun (WGS) entry which is preliminary data.</text>
</comment>
<gene>
    <name evidence="1" type="ORF">I8Y21_004531</name>
</gene>
<reference evidence="1" key="2">
    <citation type="submission" date="2020-11" db="EMBL/GenBank/DDBJ databases">
        <authorList>
            <consortium name="NCBI Pathogen Detection Project"/>
        </authorList>
    </citation>
    <scope>NUCLEOTIDE SEQUENCE</scope>
    <source>
        <strain evidence="1">R404</strain>
    </source>
</reference>
<dbReference type="Proteomes" id="UP000856143">
    <property type="component" value="Unassembled WGS sequence"/>
</dbReference>
<sequence>MKTNAILTQEAIHSAMFSSTEGYVSLIVVSPEFELQRELTTGEQQTIFCYVEDFIAGVPHIVLPVATLSAGAKCNNCGNDTPEYIRTSPRLEAKNVRIAELENRPATPVNVSENADADNCHAFAWEHVKSLVTTDGRTAGNASDFYSFFCRGWDMRRQYNEQRGEEAERKQQAENERLRRILKAFIKEAHSIADERECPFGVRVLDGLRQQIKLMDEMERELAARDASLRVIALKEGTKPEVRDD</sequence>
<evidence type="ECO:0000313" key="2">
    <source>
        <dbReference type="Proteomes" id="UP000856143"/>
    </source>
</evidence>
<evidence type="ECO:0000313" key="1">
    <source>
        <dbReference type="EMBL" id="HAT1683775.1"/>
    </source>
</evidence>
<organism evidence="1 2">
    <name type="scientific">Klebsiella oxytoca</name>
    <dbReference type="NCBI Taxonomy" id="571"/>
    <lineage>
        <taxon>Bacteria</taxon>
        <taxon>Pseudomonadati</taxon>
        <taxon>Pseudomonadota</taxon>
        <taxon>Gammaproteobacteria</taxon>
        <taxon>Enterobacterales</taxon>
        <taxon>Enterobacteriaceae</taxon>
        <taxon>Klebsiella/Raoultella group</taxon>
        <taxon>Klebsiella</taxon>
    </lineage>
</organism>
<protein>
    <submittedName>
        <fullName evidence="1">Uncharacterized protein</fullName>
    </submittedName>
</protein>
<accession>A0AAN5LB90</accession>
<dbReference type="EMBL" id="DACSEO010000073">
    <property type="protein sequence ID" value="HAT1683775.1"/>
    <property type="molecule type" value="Genomic_DNA"/>
</dbReference>
<proteinExistence type="predicted"/>